<proteinExistence type="inferred from homology"/>
<accession>A0A0R1HMU9</accession>
<dbReference type="GO" id="GO:0016787">
    <property type="term" value="F:hydrolase activity"/>
    <property type="evidence" value="ECO:0007669"/>
    <property type="project" value="UniProtKB-KW"/>
</dbReference>
<organism evidence="4 5">
    <name type="scientific">Secundilactobacillus kimchicus JCM 15530</name>
    <dbReference type="NCBI Taxonomy" id="1302272"/>
    <lineage>
        <taxon>Bacteria</taxon>
        <taxon>Bacillati</taxon>
        <taxon>Bacillota</taxon>
        <taxon>Bacilli</taxon>
        <taxon>Lactobacillales</taxon>
        <taxon>Lactobacillaceae</taxon>
        <taxon>Secundilactobacillus</taxon>
    </lineage>
</organism>
<dbReference type="AlphaFoldDB" id="A0A0R1HMU9"/>
<comment type="caution">
    <text evidence="4">The sequence shown here is derived from an EMBL/GenBank/DDBJ whole genome shotgun (WGS) entry which is preliminary data.</text>
</comment>
<dbReference type="PANTHER" id="PTHR43540:SF14">
    <property type="entry name" value="ISOCHORISMATASE"/>
    <property type="match status" value="1"/>
</dbReference>
<evidence type="ECO:0000313" key="5">
    <source>
        <dbReference type="Proteomes" id="UP000050911"/>
    </source>
</evidence>
<evidence type="ECO:0000313" key="4">
    <source>
        <dbReference type="EMBL" id="KRK47736.1"/>
    </source>
</evidence>
<dbReference type="STRING" id="1302272.FC96_GL002221"/>
<dbReference type="Gene3D" id="3.40.50.850">
    <property type="entry name" value="Isochorismatase-like"/>
    <property type="match status" value="1"/>
</dbReference>
<dbReference type="RefSeq" id="WP_056942706.1">
    <property type="nucleotide sequence ID" value="NZ_AZCX01000006.1"/>
</dbReference>
<protein>
    <recommendedName>
        <fullName evidence="3">Isochorismatase-like domain-containing protein</fullName>
    </recommendedName>
</protein>
<dbReference type="PATRIC" id="fig|1302272.5.peg.2271"/>
<dbReference type="CDD" id="cd01014">
    <property type="entry name" value="nicotinamidase_related"/>
    <property type="match status" value="1"/>
</dbReference>
<dbReference type="OrthoDB" id="9785724at2"/>
<dbReference type="Pfam" id="PF00857">
    <property type="entry name" value="Isochorismatase"/>
    <property type="match status" value="1"/>
</dbReference>
<reference evidence="4 5" key="1">
    <citation type="journal article" date="2015" name="Genome Announc.">
        <title>Expanding the biotechnology potential of lactobacilli through comparative genomics of 213 strains and associated genera.</title>
        <authorList>
            <person name="Sun Z."/>
            <person name="Harris H.M."/>
            <person name="McCann A."/>
            <person name="Guo C."/>
            <person name="Argimon S."/>
            <person name="Zhang W."/>
            <person name="Yang X."/>
            <person name="Jeffery I.B."/>
            <person name="Cooney J.C."/>
            <person name="Kagawa T.F."/>
            <person name="Liu W."/>
            <person name="Song Y."/>
            <person name="Salvetti E."/>
            <person name="Wrobel A."/>
            <person name="Rasinkangas P."/>
            <person name="Parkhill J."/>
            <person name="Rea M.C."/>
            <person name="O'Sullivan O."/>
            <person name="Ritari J."/>
            <person name="Douillard F.P."/>
            <person name="Paul Ross R."/>
            <person name="Yang R."/>
            <person name="Briner A.E."/>
            <person name="Felis G.E."/>
            <person name="de Vos W.M."/>
            <person name="Barrangou R."/>
            <person name="Klaenhammer T.R."/>
            <person name="Caufield P.W."/>
            <person name="Cui Y."/>
            <person name="Zhang H."/>
            <person name="O'Toole P.W."/>
        </authorList>
    </citation>
    <scope>NUCLEOTIDE SEQUENCE [LARGE SCALE GENOMIC DNA]</scope>
    <source>
        <strain evidence="4 5">JCM 15530</strain>
    </source>
</reference>
<evidence type="ECO:0000256" key="1">
    <source>
        <dbReference type="ARBA" id="ARBA00006336"/>
    </source>
</evidence>
<sequence>MQYNRALMVIDMQNAVTPLYQAESVLALINQRIAAYRENNQPVVFVQHEEAGMVYQSEGWQLVSGLDALPSDFYVRKTYPDAFLKTNLAALLDQLGVTELEICGAEIPFCVDTTIRVAFHEGYDLFITRGAVSMTPMGKIAVPDLINHYQTVWDGRFVTFLEAKSTE</sequence>
<dbReference type="EMBL" id="AZCX01000006">
    <property type="protein sequence ID" value="KRK47736.1"/>
    <property type="molecule type" value="Genomic_DNA"/>
</dbReference>
<dbReference type="Proteomes" id="UP000050911">
    <property type="component" value="Unassembled WGS sequence"/>
</dbReference>
<gene>
    <name evidence="4" type="ORF">FC96_GL002221</name>
</gene>
<dbReference type="InterPro" id="IPR050272">
    <property type="entry name" value="Isochorismatase-like_hydrls"/>
</dbReference>
<comment type="similarity">
    <text evidence="1">Belongs to the isochorismatase family.</text>
</comment>
<evidence type="ECO:0000256" key="2">
    <source>
        <dbReference type="ARBA" id="ARBA00022801"/>
    </source>
</evidence>
<dbReference type="SUPFAM" id="SSF52499">
    <property type="entry name" value="Isochorismatase-like hydrolases"/>
    <property type="match status" value="1"/>
</dbReference>
<dbReference type="PANTHER" id="PTHR43540">
    <property type="entry name" value="PEROXYUREIDOACRYLATE/UREIDOACRYLATE AMIDOHYDROLASE-RELATED"/>
    <property type="match status" value="1"/>
</dbReference>
<dbReference type="InterPro" id="IPR036380">
    <property type="entry name" value="Isochorismatase-like_sf"/>
</dbReference>
<name>A0A0R1HMU9_9LACO</name>
<dbReference type="InterPro" id="IPR000868">
    <property type="entry name" value="Isochorismatase-like_dom"/>
</dbReference>
<evidence type="ECO:0000259" key="3">
    <source>
        <dbReference type="Pfam" id="PF00857"/>
    </source>
</evidence>
<keyword evidence="2" id="KW-0378">Hydrolase</keyword>
<keyword evidence="5" id="KW-1185">Reference proteome</keyword>
<feature type="domain" description="Isochorismatase-like" evidence="3">
    <location>
        <begin position="6"/>
        <end position="133"/>
    </location>
</feature>